<evidence type="ECO:0000313" key="7">
    <source>
        <dbReference type="Proteomes" id="UP000000390"/>
    </source>
</evidence>
<dbReference type="KEGG" id="hje:HacjB3_10650"/>
<dbReference type="Proteomes" id="UP000011645">
    <property type="component" value="Unassembled WGS sequence"/>
</dbReference>
<dbReference type="InterPro" id="IPR003953">
    <property type="entry name" value="FAD-dep_OxRdtase_2_FAD-bd"/>
</dbReference>
<dbReference type="Proteomes" id="UP000000390">
    <property type="component" value="Chromosome"/>
</dbReference>
<dbReference type="Gene3D" id="3.50.50.60">
    <property type="entry name" value="FAD/NAD(P)-binding domain"/>
    <property type="match status" value="2"/>
</dbReference>
<dbReference type="InterPro" id="IPR050315">
    <property type="entry name" value="FAD-oxidoreductase_2"/>
</dbReference>
<dbReference type="SUPFAM" id="SSF51905">
    <property type="entry name" value="FAD/NAD(P)-binding domain"/>
    <property type="match status" value="1"/>
</dbReference>
<dbReference type="NCBIfam" id="TIGR03378">
    <property type="entry name" value="glycerol3P_GlpB"/>
    <property type="match status" value="1"/>
</dbReference>
<dbReference type="EMBL" id="AOHV01000030">
    <property type="protein sequence ID" value="ELY36078.1"/>
    <property type="molecule type" value="Genomic_DNA"/>
</dbReference>
<keyword evidence="2" id="KW-0288">FMN</keyword>
<keyword evidence="8" id="KW-1185">Reference proteome</keyword>
<gene>
    <name evidence="5" type="ordered locus">HacjB3_10650</name>
    <name evidence="6" type="ORF">C497_12017</name>
</gene>
<reference evidence="6 8" key="2">
    <citation type="journal article" date="2014" name="PLoS Genet.">
        <title>Phylogenetically driven sequencing of extremely halophilic archaea reveals strategies for static and dynamic osmo-response.</title>
        <authorList>
            <person name="Becker E.A."/>
            <person name="Seitzer P.M."/>
            <person name="Tritt A."/>
            <person name="Larsen D."/>
            <person name="Krusor M."/>
            <person name="Yao A.I."/>
            <person name="Wu D."/>
            <person name="Madern D."/>
            <person name="Eisen J.A."/>
            <person name="Darling A.E."/>
            <person name="Facciotti M.T."/>
        </authorList>
    </citation>
    <scope>NUCLEOTIDE SEQUENCE [LARGE SCALE GENOMIC DNA]</scope>
    <source>
        <strain evidence="6">B3</strain>
        <strain evidence="8">DSM 18796 / CECT 7217 / JCM 14584 / KCTC 4019 / B3</strain>
    </source>
</reference>
<dbReference type="EC" id="1.1.5.3" evidence="5"/>
<dbReference type="STRING" id="795797.HacjB3_10650"/>
<dbReference type="PIRSF" id="PIRSF000141">
    <property type="entry name" value="Anaerobic_G3P_dh"/>
    <property type="match status" value="1"/>
</dbReference>
<dbReference type="PATRIC" id="fig|795797.18.peg.2129"/>
<evidence type="ECO:0000259" key="4">
    <source>
        <dbReference type="Pfam" id="PF00890"/>
    </source>
</evidence>
<keyword evidence="3 5" id="KW-0560">Oxidoreductase</keyword>
<accession>D8J4P6</accession>
<evidence type="ECO:0000313" key="8">
    <source>
        <dbReference type="Proteomes" id="UP000011645"/>
    </source>
</evidence>
<dbReference type="AlphaFoldDB" id="D8J4P6"/>
<dbReference type="eggNOG" id="arCOG04585">
    <property type="taxonomic scope" value="Archaea"/>
</dbReference>
<evidence type="ECO:0000256" key="1">
    <source>
        <dbReference type="ARBA" id="ARBA00022630"/>
    </source>
</evidence>
<evidence type="ECO:0000313" key="5">
    <source>
        <dbReference type="EMBL" id="ADJ15513.1"/>
    </source>
</evidence>
<dbReference type="PRINTS" id="PR00368">
    <property type="entry name" value="FADPNR"/>
</dbReference>
<name>D8J4P6_HALJB</name>
<sequence length="431" mass="46180">MGELREVGMAIESDVLVIGGGLAGATAAIEAARGGASVRLVAHKENTLRNASGLIDVLGYNGGDEPLVEPFEAIADLPDEHPYRKVGVEAVRESLALFDEIAGDLYEGGHTETNALSPTYGGRVKPTGRYPKSAAAGLASRTEDTLLVGFEIVTSFDAPLAAERLDSSVPFDVRGVTIRFPGEFRADARITRLATALDADELRDREQRLGTREALAARVAEYLGDAERVGFPALLGDDEHQAVREALETELGVPVFEVPMGPPSLPGMRLEDRLYEELDAEGVRVESGNPVVGYTADDGRITAVSVDRGRREVPYHAEQFVLATGGLVGKGIDSSREGVSEPVFDCHVPQPEERYEWFHDRVFDDQPYARFGVSVDDGLRPLDSSGEPEFSNLRAAGAVLGGYDMAREKSASGVSLSTGLVAGQRANEDLQ</sequence>
<feature type="domain" description="FAD-dependent oxidoreductase 2 FAD-binding" evidence="4">
    <location>
        <begin position="14"/>
        <end position="414"/>
    </location>
</feature>
<dbReference type="InterPro" id="IPR009158">
    <property type="entry name" value="G3P_DH_GlpB_su"/>
</dbReference>
<dbReference type="EMBL" id="CP002062">
    <property type="protein sequence ID" value="ADJ15513.1"/>
    <property type="molecule type" value="Genomic_DNA"/>
</dbReference>
<dbReference type="PANTHER" id="PTHR43400">
    <property type="entry name" value="FUMARATE REDUCTASE"/>
    <property type="match status" value="1"/>
</dbReference>
<dbReference type="NCBIfam" id="NF003722">
    <property type="entry name" value="PRK05329.1-5"/>
    <property type="match status" value="1"/>
</dbReference>
<evidence type="ECO:0000256" key="2">
    <source>
        <dbReference type="ARBA" id="ARBA00022643"/>
    </source>
</evidence>
<dbReference type="InterPro" id="IPR036188">
    <property type="entry name" value="FAD/NAD-bd_sf"/>
</dbReference>
<reference evidence="5 7" key="1">
    <citation type="journal article" date="2010" name="J. Bacteriol.">
        <title>Complete genome sequence of Halalkalicoccus jeotgali B3(T), an extremely halophilic archaeon.</title>
        <authorList>
            <person name="Roh S.W."/>
            <person name="Nam Y.D."/>
            <person name="Nam S.H."/>
            <person name="Choi S.H."/>
            <person name="Park H.S."/>
            <person name="Bae J.W."/>
        </authorList>
    </citation>
    <scope>NUCLEOTIDE SEQUENCE [LARGE SCALE GENOMIC DNA]</scope>
    <source>
        <strain evidence="5">B3</strain>
        <strain evidence="7">DSM 18796 / CECT 7217 / JCM 14584 / KCTC 4019 / B3</strain>
    </source>
</reference>
<dbReference type="GO" id="GO:0009331">
    <property type="term" value="C:glycerol-3-phosphate dehydrogenase (FAD) complex"/>
    <property type="evidence" value="ECO:0007669"/>
    <property type="project" value="InterPro"/>
</dbReference>
<organism evidence="5 7">
    <name type="scientific">Halalkalicoccus jeotgali (strain DSM 18796 / CECT 7217 / JCM 14584 / KCTC 4019 / B3)</name>
    <dbReference type="NCBI Taxonomy" id="795797"/>
    <lineage>
        <taxon>Archaea</taxon>
        <taxon>Methanobacteriati</taxon>
        <taxon>Methanobacteriota</taxon>
        <taxon>Stenosarchaea group</taxon>
        <taxon>Halobacteria</taxon>
        <taxon>Halobacteriales</taxon>
        <taxon>Halococcaceae</taxon>
        <taxon>Halalkalicoccus</taxon>
    </lineage>
</organism>
<dbReference type="Pfam" id="PF00890">
    <property type="entry name" value="FAD_binding_2"/>
    <property type="match status" value="1"/>
</dbReference>
<evidence type="ECO:0000313" key="6">
    <source>
        <dbReference type="EMBL" id="ELY36078.1"/>
    </source>
</evidence>
<dbReference type="HOGENOM" id="CLU_047793_1_0_2"/>
<dbReference type="PANTHER" id="PTHR43400:SF11">
    <property type="entry name" value="ANAEROBIC GLYCEROL-3-PHOSPHATE DEHYDROGENASE SUBUNIT B"/>
    <property type="match status" value="1"/>
</dbReference>
<keyword evidence="1" id="KW-0285">Flavoprotein</keyword>
<proteinExistence type="predicted"/>
<evidence type="ECO:0000256" key="3">
    <source>
        <dbReference type="ARBA" id="ARBA00023002"/>
    </source>
</evidence>
<dbReference type="GO" id="GO:0004368">
    <property type="term" value="F:glycerol-3-phosphate dehydrogenase (quinone) activity"/>
    <property type="evidence" value="ECO:0007669"/>
    <property type="project" value="UniProtKB-EC"/>
</dbReference>
<protein>
    <submittedName>
        <fullName evidence="5">Anaerobic glycerol-3-phosphate dehydrogenase subunit B</fullName>
        <ecNumber evidence="5">1.1.5.3</ecNumber>
    </submittedName>
</protein>